<feature type="transmembrane region" description="Helical" evidence="7">
    <location>
        <begin position="256"/>
        <end position="277"/>
    </location>
</feature>
<keyword evidence="2 7" id="KW-0813">Transport</keyword>
<evidence type="ECO:0000256" key="1">
    <source>
        <dbReference type="ARBA" id="ARBA00004651"/>
    </source>
</evidence>
<dbReference type="InterPro" id="IPR035906">
    <property type="entry name" value="MetI-like_sf"/>
</dbReference>
<dbReference type="Gene3D" id="1.10.3720.10">
    <property type="entry name" value="MetI-like"/>
    <property type="match status" value="2"/>
</dbReference>
<feature type="transmembrane region" description="Helical" evidence="7">
    <location>
        <begin position="576"/>
        <end position="597"/>
    </location>
</feature>
<dbReference type="Proteomes" id="UP000557872">
    <property type="component" value="Unassembled WGS sequence"/>
</dbReference>
<protein>
    <submittedName>
        <fullName evidence="9">ABC transporter permease subunit</fullName>
    </submittedName>
</protein>
<dbReference type="InterPro" id="IPR000515">
    <property type="entry name" value="MetI-like"/>
</dbReference>
<keyword evidence="4 7" id="KW-0812">Transmembrane</keyword>
<feature type="domain" description="ABC transmembrane type-1" evidence="8">
    <location>
        <begin position="80"/>
        <end position="274"/>
    </location>
</feature>
<keyword evidence="3" id="KW-1003">Cell membrane</keyword>
<dbReference type="PANTHER" id="PTHR30043">
    <property type="entry name" value="PHOSPHONATES TRANSPORT SYSTEM PERMEASE PROTEIN"/>
    <property type="match status" value="1"/>
</dbReference>
<evidence type="ECO:0000256" key="7">
    <source>
        <dbReference type="RuleBase" id="RU363032"/>
    </source>
</evidence>
<reference evidence="9 10" key="1">
    <citation type="submission" date="2020-07" db="EMBL/GenBank/DDBJ databases">
        <title>Roseicoccus Jingziensis gen. nov., sp. nov., isolated from coastal seawater.</title>
        <authorList>
            <person name="Feng X."/>
        </authorList>
    </citation>
    <scope>NUCLEOTIDE SEQUENCE [LARGE SCALE GENOMIC DNA]</scope>
    <source>
        <strain evidence="9 10">N1E253</strain>
    </source>
</reference>
<dbReference type="AlphaFoldDB" id="A0A851GRE0"/>
<feature type="transmembrane region" description="Helical" evidence="7">
    <location>
        <begin position="20"/>
        <end position="36"/>
    </location>
</feature>
<evidence type="ECO:0000256" key="4">
    <source>
        <dbReference type="ARBA" id="ARBA00022692"/>
    </source>
</evidence>
<dbReference type="CDD" id="cd06261">
    <property type="entry name" value="TM_PBP2"/>
    <property type="match status" value="1"/>
</dbReference>
<gene>
    <name evidence="9" type="ORF">HW115_14220</name>
</gene>
<keyword evidence="5 7" id="KW-1133">Transmembrane helix</keyword>
<dbReference type="GO" id="GO:0055085">
    <property type="term" value="P:transmembrane transport"/>
    <property type="evidence" value="ECO:0007669"/>
    <property type="project" value="InterPro"/>
</dbReference>
<accession>A0A851GRE0</accession>
<dbReference type="RefSeq" id="WP_178933575.1">
    <property type="nucleotide sequence ID" value="NZ_JACBAZ010000006.1"/>
</dbReference>
<evidence type="ECO:0000313" key="10">
    <source>
        <dbReference type="Proteomes" id="UP000557872"/>
    </source>
</evidence>
<dbReference type="Pfam" id="PF00528">
    <property type="entry name" value="BPD_transp_1"/>
    <property type="match status" value="2"/>
</dbReference>
<comment type="similarity">
    <text evidence="7">Belongs to the binding-protein-dependent transport system permease family.</text>
</comment>
<feature type="transmembrane region" description="Helical" evidence="7">
    <location>
        <begin position="313"/>
        <end position="335"/>
    </location>
</feature>
<dbReference type="PANTHER" id="PTHR30043:SF1">
    <property type="entry name" value="ABC TRANSPORT SYSTEM PERMEASE PROTEIN P69"/>
    <property type="match status" value="1"/>
</dbReference>
<dbReference type="SUPFAM" id="SSF161098">
    <property type="entry name" value="MetI-like"/>
    <property type="match status" value="2"/>
</dbReference>
<dbReference type="PROSITE" id="PS50928">
    <property type="entry name" value="ABC_TM1"/>
    <property type="match status" value="1"/>
</dbReference>
<comment type="subcellular location">
    <subcellularLocation>
        <location evidence="1 7">Cell membrane</location>
        <topology evidence="1 7">Multi-pass membrane protein</topology>
    </subcellularLocation>
</comment>
<comment type="caution">
    <text evidence="9">The sequence shown here is derived from an EMBL/GenBank/DDBJ whole genome shotgun (WGS) entry which is preliminary data.</text>
</comment>
<evidence type="ECO:0000256" key="2">
    <source>
        <dbReference type="ARBA" id="ARBA00022448"/>
    </source>
</evidence>
<name>A0A851GRE0_9BACT</name>
<sequence>MSRRTNIRPRLLHGNSRKLTVCGFLFLFVICVWHLGPGSQHLPGSHDGFLTAAFHPTLSDQSQSLPPDATPFATRILREMMATIRYALIAMSLAVPAGMVLGFFASTAWWPRGPGRGPLRALLHPLHFLIRLLITLMRSIHELIWALFFLAALGSDPLTACIALALPFAGTLAKVFSEIIDELPSQARDQALSSGTGPIQAFFTTLIPQSFPDMATYTLYRFECALRSSAVLGFIGIETIGLSIQKSFENNFYNELWTELYLLVSVIMLVDILGAALRKRLNTIPSRRAPVPDLAHNDPRFLRALRKSSPRFLLPRVVFLATFASTLLAWFPQLIAIEATPLLRSAETLDRGERITRFIDKMTPQPVREGGTWCDAGTWAAQLWADPGKEALLNTLSIATAAILIAAMAAWIFLPWASRNLANARPFHAFHGNPHWLSSLLWKSCGMITRALFLLSRAIPEYIIAYLLIGLLGISAWPLVLALAIHNFGILGRLWGEVIENQAPHAARHIVQSGGSRIQSYLHSYVPESFNRFILYLFYRWETCVREATILGMLGVVSLGYHIQLARNFSRAYDEMLFYVLLGAAMIFIGDILSFFLRRFLTRS</sequence>
<evidence type="ECO:0000256" key="6">
    <source>
        <dbReference type="ARBA" id="ARBA00023136"/>
    </source>
</evidence>
<keyword evidence="10" id="KW-1185">Reference proteome</keyword>
<keyword evidence="6 7" id="KW-0472">Membrane</keyword>
<dbReference type="GO" id="GO:0005886">
    <property type="term" value="C:plasma membrane"/>
    <property type="evidence" value="ECO:0007669"/>
    <property type="project" value="UniProtKB-SubCell"/>
</dbReference>
<feature type="transmembrane region" description="Helical" evidence="7">
    <location>
        <begin position="143"/>
        <end position="166"/>
    </location>
</feature>
<proteinExistence type="inferred from homology"/>
<evidence type="ECO:0000313" key="9">
    <source>
        <dbReference type="EMBL" id="NWK56774.1"/>
    </source>
</evidence>
<feature type="transmembrane region" description="Helical" evidence="7">
    <location>
        <begin position="86"/>
        <end position="109"/>
    </location>
</feature>
<evidence type="ECO:0000256" key="3">
    <source>
        <dbReference type="ARBA" id="ARBA00022475"/>
    </source>
</evidence>
<organism evidence="9 10">
    <name type="scientific">Oceaniferula marina</name>
    <dbReference type="NCBI Taxonomy" id="2748318"/>
    <lineage>
        <taxon>Bacteria</taxon>
        <taxon>Pseudomonadati</taxon>
        <taxon>Verrucomicrobiota</taxon>
        <taxon>Verrucomicrobiia</taxon>
        <taxon>Verrucomicrobiales</taxon>
        <taxon>Verrucomicrobiaceae</taxon>
        <taxon>Oceaniferula</taxon>
    </lineage>
</organism>
<evidence type="ECO:0000256" key="5">
    <source>
        <dbReference type="ARBA" id="ARBA00022989"/>
    </source>
</evidence>
<dbReference type="EMBL" id="JACBAZ010000006">
    <property type="protein sequence ID" value="NWK56774.1"/>
    <property type="molecule type" value="Genomic_DNA"/>
</dbReference>
<evidence type="ECO:0000259" key="8">
    <source>
        <dbReference type="PROSITE" id="PS50928"/>
    </source>
</evidence>
<feature type="transmembrane region" description="Helical" evidence="7">
    <location>
        <begin position="462"/>
        <end position="485"/>
    </location>
</feature>
<feature type="transmembrane region" description="Helical" evidence="7">
    <location>
        <begin position="391"/>
        <end position="414"/>
    </location>
</feature>